<feature type="compositionally biased region" description="Acidic residues" evidence="2">
    <location>
        <begin position="475"/>
        <end position="485"/>
    </location>
</feature>
<keyword evidence="3" id="KW-0812">Transmembrane</keyword>
<dbReference type="InterPro" id="IPR001584">
    <property type="entry name" value="Integrase_cat-core"/>
</dbReference>
<feature type="region of interest" description="Disordered" evidence="2">
    <location>
        <begin position="654"/>
        <end position="701"/>
    </location>
</feature>
<accession>A0AAE0EUL3</accession>
<dbReference type="PROSITE" id="PS50994">
    <property type="entry name" value="INTEGRASE"/>
    <property type="match status" value="1"/>
</dbReference>
<dbReference type="PROSITE" id="PS50158">
    <property type="entry name" value="ZF_CCHC"/>
    <property type="match status" value="1"/>
</dbReference>
<comment type="caution">
    <text evidence="6">The sequence shown here is derived from an EMBL/GenBank/DDBJ whole genome shotgun (WGS) entry which is preliminary data.</text>
</comment>
<dbReference type="Proteomes" id="UP001190700">
    <property type="component" value="Unassembled WGS sequence"/>
</dbReference>
<feature type="compositionally biased region" description="Gly residues" evidence="2">
    <location>
        <begin position="944"/>
        <end position="960"/>
    </location>
</feature>
<feature type="compositionally biased region" description="Basic and acidic residues" evidence="2">
    <location>
        <begin position="462"/>
        <end position="474"/>
    </location>
</feature>
<dbReference type="Gene3D" id="3.30.420.10">
    <property type="entry name" value="Ribonuclease H-like superfamily/Ribonuclease H"/>
    <property type="match status" value="1"/>
</dbReference>
<dbReference type="GO" id="GO:0003676">
    <property type="term" value="F:nucleic acid binding"/>
    <property type="evidence" value="ECO:0007669"/>
    <property type="project" value="InterPro"/>
</dbReference>
<dbReference type="InterPro" id="IPR013103">
    <property type="entry name" value="RVT_2"/>
</dbReference>
<feature type="compositionally biased region" description="Low complexity" evidence="2">
    <location>
        <begin position="758"/>
        <end position="767"/>
    </location>
</feature>
<dbReference type="InterPro" id="IPR012337">
    <property type="entry name" value="RNaseH-like_sf"/>
</dbReference>
<dbReference type="CDD" id="cd09272">
    <property type="entry name" value="RNase_HI_RT_Ty1"/>
    <property type="match status" value="1"/>
</dbReference>
<dbReference type="PANTHER" id="PTHR11439">
    <property type="entry name" value="GAG-POL-RELATED RETROTRANSPOSON"/>
    <property type="match status" value="1"/>
</dbReference>
<proteinExistence type="predicted"/>
<evidence type="ECO:0000256" key="3">
    <source>
        <dbReference type="SAM" id="Phobius"/>
    </source>
</evidence>
<feature type="transmembrane region" description="Helical" evidence="3">
    <location>
        <begin position="1014"/>
        <end position="1035"/>
    </location>
</feature>
<feature type="region of interest" description="Disordered" evidence="2">
    <location>
        <begin position="1495"/>
        <end position="1523"/>
    </location>
</feature>
<dbReference type="InterPro" id="IPR036875">
    <property type="entry name" value="Znf_CCHC_sf"/>
</dbReference>
<dbReference type="SMART" id="SM00343">
    <property type="entry name" value="ZnF_C2HC"/>
    <property type="match status" value="1"/>
</dbReference>
<feature type="compositionally biased region" description="Polar residues" evidence="2">
    <location>
        <begin position="776"/>
        <end position="787"/>
    </location>
</feature>
<dbReference type="PANTHER" id="PTHR11439:SF483">
    <property type="entry name" value="PEPTIDE SYNTHASE GLIP-LIKE, PUTATIVE (AFU_ORTHOLOGUE AFUA_3G12920)-RELATED"/>
    <property type="match status" value="1"/>
</dbReference>
<dbReference type="InterPro" id="IPR001878">
    <property type="entry name" value="Znf_CCHC"/>
</dbReference>
<evidence type="ECO:0000259" key="5">
    <source>
        <dbReference type="PROSITE" id="PS50994"/>
    </source>
</evidence>
<organism evidence="6 7">
    <name type="scientific">Cymbomonas tetramitiformis</name>
    <dbReference type="NCBI Taxonomy" id="36881"/>
    <lineage>
        <taxon>Eukaryota</taxon>
        <taxon>Viridiplantae</taxon>
        <taxon>Chlorophyta</taxon>
        <taxon>Pyramimonadophyceae</taxon>
        <taxon>Pyramimonadales</taxon>
        <taxon>Pyramimonadaceae</taxon>
        <taxon>Cymbomonas</taxon>
    </lineage>
</organism>
<evidence type="ECO:0000313" key="7">
    <source>
        <dbReference type="Proteomes" id="UP001190700"/>
    </source>
</evidence>
<dbReference type="EMBL" id="LGRX02033436">
    <property type="protein sequence ID" value="KAK3241251.1"/>
    <property type="molecule type" value="Genomic_DNA"/>
</dbReference>
<dbReference type="Pfam" id="PF00098">
    <property type="entry name" value="zf-CCHC"/>
    <property type="match status" value="1"/>
</dbReference>
<reference evidence="6 7" key="1">
    <citation type="journal article" date="2015" name="Genome Biol. Evol.">
        <title>Comparative Genomics of a Bacterivorous Green Alga Reveals Evolutionary Causalities and Consequences of Phago-Mixotrophic Mode of Nutrition.</title>
        <authorList>
            <person name="Burns J.A."/>
            <person name="Paasch A."/>
            <person name="Narechania A."/>
            <person name="Kim E."/>
        </authorList>
    </citation>
    <scope>NUCLEOTIDE SEQUENCE [LARGE SCALE GENOMIC DNA]</scope>
    <source>
        <strain evidence="6 7">PLY_AMNH</strain>
    </source>
</reference>
<dbReference type="GO" id="GO:0015074">
    <property type="term" value="P:DNA integration"/>
    <property type="evidence" value="ECO:0007669"/>
    <property type="project" value="InterPro"/>
</dbReference>
<feature type="region of interest" description="Disordered" evidence="2">
    <location>
        <begin position="911"/>
        <end position="960"/>
    </location>
</feature>
<evidence type="ECO:0000313" key="6">
    <source>
        <dbReference type="EMBL" id="KAK3241251.1"/>
    </source>
</evidence>
<evidence type="ECO:0000259" key="4">
    <source>
        <dbReference type="PROSITE" id="PS50158"/>
    </source>
</evidence>
<keyword evidence="1" id="KW-0863">Zinc-finger</keyword>
<keyword evidence="1" id="KW-0862">Zinc</keyword>
<feature type="region of interest" description="Disordered" evidence="2">
    <location>
        <begin position="451"/>
        <end position="485"/>
    </location>
</feature>
<feature type="region of interest" description="Disordered" evidence="2">
    <location>
        <begin position="758"/>
        <end position="804"/>
    </location>
</feature>
<name>A0AAE0EUL3_9CHLO</name>
<evidence type="ECO:0000256" key="2">
    <source>
        <dbReference type="SAM" id="MobiDB-lite"/>
    </source>
</evidence>
<feature type="compositionally biased region" description="Basic residues" evidence="2">
    <location>
        <begin position="346"/>
        <end position="367"/>
    </location>
</feature>
<keyword evidence="3" id="KW-1133">Transmembrane helix</keyword>
<feature type="transmembrane region" description="Helical" evidence="3">
    <location>
        <begin position="843"/>
        <end position="862"/>
    </location>
</feature>
<feature type="domain" description="Integrase catalytic" evidence="5">
    <location>
        <begin position="1507"/>
        <end position="1685"/>
    </location>
</feature>
<dbReference type="SUPFAM" id="SSF57756">
    <property type="entry name" value="Retrovirus zinc finger-like domains"/>
    <property type="match status" value="1"/>
</dbReference>
<feature type="domain" description="CCHC-type" evidence="4">
    <location>
        <begin position="382"/>
        <end position="397"/>
    </location>
</feature>
<dbReference type="InterPro" id="IPR036397">
    <property type="entry name" value="RNaseH_sf"/>
</dbReference>
<dbReference type="SUPFAM" id="SSF53098">
    <property type="entry name" value="Ribonuclease H-like"/>
    <property type="match status" value="1"/>
</dbReference>
<feature type="compositionally biased region" description="Gly residues" evidence="2">
    <location>
        <begin position="914"/>
        <end position="929"/>
    </location>
</feature>
<keyword evidence="7" id="KW-1185">Reference proteome</keyword>
<sequence length="2609" mass="287408">MSSTPYATPPVLPRRLLTHPPGARKRQLKFGALNGTPTPANASDTSELSVCNNLAWELLRKPAEFDALLSVIKGKCVEPGESAKTWKFTSNEKNARLLLDILVEQLDSRLRLVHPKMALMFDLQNHGLEVPQKANLLLLELLQSLCAGDALRILRKADRLFPGDGKIALVHLVRHVVPDHEEFSAADFLSAGDRVDLRAGQDPADYIDVFQTSLDTVESDLGPGCTVTISEKARIALFLRRICPVFYKAVHDAYTEEKLDADSSLSLLTCFRETRAVHRNAGTKLKSPLTAAFYNDAGSHHGGSRGAHGRRGVPDRTSSRQYIPPRRTNPFKGIGSGYRAGVFPRKGGKTGGKGKQRSAKGKGKGKSRVVFDRQTQQFRGECWTCGSKGHRAADCPKLMSAHAFHLDPKLLAEHARTEILAAQFQTAYEESEQALESFCLLHGTPAVVGYQEDSCSDSEGEESSHSASQEHGDSDESDDDGDWDGLSEAQQQEWDRLQQHAEAKFQKFCAQSENVSLSLGRVHFRMFRTGTEQKACDPFPTPPYLLPDIPASAPASAQHDAPLEVSQHSPQSTAAVVLACCREYHSGRTQQTPHGSALVDHAPQDRADSSVVSAGLFAAQCESLSSPVHHTHTVPALTETCSLFAGMTVVQGDGEDSDMYTAPAPTEHSSPHHTHSASLLREGSRSSAVPPPASPLSAPGKSLEQVHWERVWEEDYRSPTVCHGNLLPSKSSLGARGVAPLVTPPPPGPPDLLLSDAGSAVSVSPPASEHRVHTGGTDTAPNFNSINLGGRPTEGSLSRSFLQQCPPVPAPVHESLDLTSDTHMSDTQAPPPPPRRVGRGGVSIFRCAFMSFALFTCFLASASAEALSAAAPVQGVWYGLTLCQPGGEMGGGQSSTAVSQYSQSVQSVQSVWSGDGGLSDGGLPDGGTGITPDWSATRQCSSGDGSGYSSGDGSGYSSGDGSGYSSGSDWYWQYDSGQHRHYGSPRGSDGSPPDSSAQICLLQALEKRRQRYRAVSALLLTAFLGIVLTCLYQSVYEEFLVEAHFEAGHHLSPISAVCSPVTQTPLYGAMQYVGDTALEMCTWFGLFCAPPSVIFSQDPMIHLYSITSSDTDGIVCDSGATGNITGSRHRITDLDTSRTISFSTVMTGPASRTDGTGTLRLIGRDILTGDIDEYSIPGCHFKHGAKTLLSTRVMLREGFSSPDFISMTYTHLDSGRIYSIIDDGTDYLWAEPESADVSFQAFQGNKKRHRSGDPSDWMWSNSQYSAWATTHGSPTATAKLGEPAFDVSMFGDSLPVGEGNNHPALQHYHSQNSIFSVQLTGYYFYANPPFTISILDRLFTKGNADFPLDPHNTVYFWIVPYMPSHRIWHKTCTMEVLHTWPTGTTGLFSYLERHTYTSTLSLTPAGSDGGPGRVFIDGTPFPICILYRDRHTPIRVSPPLELHDALGHASMTRILRLYDMPGVDLGRPQCSRAALASLTTCSQWCAVCATTGLKQKPAPSRDRLRTSQQQPARKWASDMTGPISPSGYNGHRYRIHFIDISTRYLFVFTVASKADYYVCLLRFIAYTRSLSYGIDELFLSTSTVSDTEMVLRTDCAPEMADAKCRAAYQQHGIIHQTSSPTVHTDNPYAENVTGILSRMIRSILTASGLDLSYWPLAAKHGALLWSITPHKEVVTTPIHTMTGHHFQYRRLRAFGAHCYVVMDSQQRNSRQPGISSKLQNRSWAGRMVGISMGSNAYKILDTSDGTVHLVGKPHWIPTYEHLGRSMSAFPDTMAADREADATFIRPSPFSETLDCTYAQIIEISSYYCTSDRQSYGCVLLSVPSRDNTWTDVVHYVKSTPDGTHYRHLLVYVAHYRKTVSVNEHYPIWTAVRARESRRHPSYGAIIISTDRGSSTPYGVIFEPTPESTYGWHMDLPATLVSFPSTHAAAFLPFSDDPSRDVRPEYIPQQYTSADSFIRSGPRELVVHMFNISAPQLKPVHGVKQALSTPEAVQWQEAMDAEVAGLAADNKMVPGHLPSGTKGLTTLFVFSRPFKPDPSAPSGTRQIFKTRLCANGKQTYGYLPWETTCTTPQLYAFRLAFIFGSIFSLKMSHFDVSQAFMNAKLDVPVWVSFPGGYTYQGFGGALLHYALYGLKVAGASWQRLVKIFMLSFMFGEVTFRQSSHDDCIYFIYTDLVKAMCVVYVDDFILVASTELEDAFWAAFRARFLAKHLGEVTSVLQMRVRQDQIGIYLCQSRQIKDLMANNNITAHSYRTPMDPKLIIKKPADPDLSLVPSYRSILGSLLWLARGSRPDCYYPVIYRAQFVSCPSEESMKALIRIAQYMDSTAHYSLAFYYPETPVKVITMFCYSDADLARDLENDARSYSGSVIFLAGMILQWHSGRQTITEVSSTGSEYVAASTAAQRLVSLMFMLTEIFGSITHRIDCQQPLDSDLDHAIQYLDRAATDIHFDMPSLQTTSVLRRLLEKQCKPADGLTSVRPNSPTIPDELSTDEITPLRFQNNRNREYINTASAQPRLELPIPLLLDNDACRSIVEHHLLSEKVKHVIIRFHVLRDFVRLNWIQCARVPSARNLADPYTKPVPPVKDMQPYFIQMFQQYMAMGKAQAAVIQK</sequence>
<keyword evidence="3" id="KW-0472">Membrane</keyword>
<protein>
    <submittedName>
        <fullName evidence="6">Uncharacterized protein</fullName>
    </submittedName>
</protein>
<dbReference type="Pfam" id="PF07727">
    <property type="entry name" value="RVT_2"/>
    <property type="match status" value="1"/>
</dbReference>
<gene>
    <name evidence="6" type="ORF">CYMTET_48966</name>
</gene>
<evidence type="ECO:0000256" key="1">
    <source>
        <dbReference type="PROSITE-ProRule" id="PRU00047"/>
    </source>
</evidence>
<dbReference type="GO" id="GO:0008270">
    <property type="term" value="F:zinc ion binding"/>
    <property type="evidence" value="ECO:0007669"/>
    <property type="project" value="UniProtKB-KW"/>
</dbReference>
<keyword evidence="1" id="KW-0479">Metal-binding</keyword>
<feature type="region of interest" description="Disordered" evidence="2">
    <location>
        <begin position="296"/>
        <end position="368"/>
    </location>
</feature>